<dbReference type="PANTHER" id="PTHR42813:SF3">
    <property type="entry name" value="GLUTATHIONE-INDEPENDENT FORMALDEHYDE DEHYDROGENASE"/>
    <property type="match status" value="1"/>
</dbReference>
<dbReference type="InterPro" id="IPR013154">
    <property type="entry name" value="ADH-like_N"/>
</dbReference>
<dbReference type="PANTHER" id="PTHR42813">
    <property type="entry name" value="ZINC-TYPE ALCOHOL DEHYDROGENASE-LIKE"/>
    <property type="match status" value="1"/>
</dbReference>
<accession>A0AAN6VWT4</accession>
<dbReference type="InterPro" id="IPR020843">
    <property type="entry name" value="ER"/>
</dbReference>
<dbReference type="InterPro" id="IPR013149">
    <property type="entry name" value="ADH-like_C"/>
</dbReference>
<dbReference type="Gene3D" id="3.40.50.720">
    <property type="entry name" value="NAD(P)-binding Rossmann-like Domain"/>
    <property type="match status" value="1"/>
</dbReference>
<feature type="region of interest" description="Disordered" evidence="6">
    <location>
        <begin position="382"/>
        <end position="415"/>
    </location>
</feature>
<comment type="similarity">
    <text evidence="2">Belongs to the zinc-containing alcohol dehydrogenase family.</text>
</comment>
<evidence type="ECO:0000256" key="2">
    <source>
        <dbReference type="ARBA" id="ARBA00008072"/>
    </source>
</evidence>
<comment type="caution">
    <text evidence="8">The sequence shown here is derived from an EMBL/GenBank/DDBJ whole genome shotgun (WGS) entry which is preliminary data.</text>
</comment>
<keyword evidence="4" id="KW-0862">Zinc</keyword>
<evidence type="ECO:0000256" key="5">
    <source>
        <dbReference type="ARBA" id="ARBA00023027"/>
    </source>
</evidence>
<keyword evidence="9" id="KW-1185">Reference proteome</keyword>
<organism evidence="8 9">
    <name type="scientific">Triangularia setosa</name>
    <dbReference type="NCBI Taxonomy" id="2587417"/>
    <lineage>
        <taxon>Eukaryota</taxon>
        <taxon>Fungi</taxon>
        <taxon>Dikarya</taxon>
        <taxon>Ascomycota</taxon>
        <taxon>Pezizomycotina</taxon>
        <taxon>Sordariomycetes</taxon>
        <taxon>Sordariomycetidae</taxon>
        <taxon>Sordariales</taxon>
        <taxon>Podosporaceae</taxon>
        <taxon>Triangularia</taxon>
    </lineage>
</organism>
<dbReference type="AlphaFoldDB" id="A0AAN6VWT4"/>
<reference evidence="8" key="1">
    <citation type="journal article" date="2023" name="Mol. Phylogenet. Evol.">
        <title>Genome-scale phylogeny and comparative genomics of the fungal order Sordariales.</title>
        <authorList>
            <person name="Hensen N."/>
            <person name="Bonometti L."/>
            <person name="Westerberg I."/>
            <person name="Brannstrom I.O."/>
            <person name="Guillou S."/>
            <person name="Cros-Aarteil S."/>
            <person name="Calhoun S."/>
            <person name="Haridas S."/>
            <person name="Kuo A."/>
            <person name="Mondo S."/>
            <person name="Pangilinan J."/>
            <person name="Riley R."/>
            <person name="LaButti K."/>
            <person name="Andreopoulos B."/>
            <person name="Lipzen A."/>
            <person name="Chen C."/>
            <person name="Yan M."/>
            <person name="Daum C."/>
            <person name="Ng V."/>
            <person name="Clum A."/>
            <person name="Steindorff A."/>
            <person name="Ohm R.A."/>
            <person name="Martin F."/>
            <person name="Silar P."/>
            <person name="Natvig D.O."/>
            <person name="Lalanne C."/>
            <person name="Gautier V."/>
            <person name="Ament-Velasquez S.L."/>
            <person name="Kruys A."/>
            <person name="Hutchinson M.I."/>
            <person name="Powell A.J."/>
            <person name="Barry K."/>
            <person name="Miller A.N."/>
            <person name="Grigoriev I.V."/>
            <person name="Debuchy R."/>
            <person name="Gladieux P."/>
            <person name="Hiltunen Thoren M."/>
            <person name="Johannesson H."/>
        </authorList>
    </citation>
    <scope>NUCLEOTIDE SEQUENCE</scope>
    <source>
        <strain evidence="8">CBS 892.96</strain>
    </source>
</reference>
<evidence type="ECO:0000256" key="3">
    <source>
        <dbReference type="ARBA" id="ARBA00022723"/>
    </source>
</evidence>
<dbReference type="SUPFAM" id="SSF50129">
    <property type="entry name" value="GroES-like"/>
    <property type="match status" value="1"/>
</dbReference>
<evidence type="ECO:0000256" key="6">
    <source>
        <dbReference type="SAM" id="MobiDB-lite"/>
    </source>
</evidence>
<dbReference type="GO" id="GO:0016491">
    <property type="term" value="F:oxidoreductase activity"/>
    <property type="evidence" value="ECO:0007669"/>
    <property type="project" value="InterPro"/>
</dbReference>
<evidence type="ECO:0000256" key="1">
    <source>
        <dbReference type="ARBA" id="ARBA00001947"/>
    </source>
</evidence>
<evidence type="ECO:0000313" key="8">
    <source>
        <dbReference type="EMBL" id="KAK4170861.1"/>
    </source>
</evidence>
<gene>
    <name evidence="8" type="ORF">QBC36DRAFT_200563</name>
</gene>
<protein>
    <submittedName>
        <fullName evidence="8">Alcohol dehydrogenase GroES-like domain-containing protein</fullName>
    </submittedName>
</protein>
<comment type="cofactor">
    <cofactor evidence="1">
        <name>Zn(2+)</name>
        <dbReference type="ChEBI" id="CHEBI:29105"/>
    </cofactor>
</comment>
<evidence type="ECO:0000259" key="7">
    <source>
        <dbReference type="SMART" id="SM00829"/>
    </source>
</evidence>
<keyword evidence="5" id="KW-0520">NAD</keyword>
<evidence type="ECO:0000313" key="9">
    <source>
        <dbReference type="Proteomes" id="UP001302321"/>
    </source>
</evidence>
<dbReference type="CDD" id="cd08282">
    <property type="entry name" value="PFDH_like"/>
    <property type="match status" value="1"/>
</dbReference>
<dbReference type="InterPro" id="IPR036291">
    <property type="entry name" value="NAD(P)-bd_dom_sf"/>
</dbReference>
<dbReference type="Gene3D" id="3.90.180.10">
    <property type="entry name" value="Medium-chain alcohol dehydrogenases, catalytic domain"/>
    <property type="match status" value="1"/>
</dbReference>
<dbReference type="SMART" id="SM00829">
    <property type="entry name" value="PKS_ER"/>
    <property type="match status" value="1"/>
</dbReference>
<dbReference type="EMBL" id="MU866728">
    <property type="protein sequence ID" value="KAK4170861.1"/>
    <property type="molecule type" value="Genomic_DNA"/>
</dbReference>
<proteinExistence type="inferred from homology"/>
<name>A0AAN6VWT4_9PEZI</name>
<dbReference type="Pfam" id="PF08240">
    <property type="entry name" value="ADH_N"/>
    <property type="match status" value="1"/>
</dbReference>
<feature type="compositionally biased region" description="Polar residues" evidence="6">
    <location>
        <begin position="392"/>
        <end position="406"/>
    </location>
</feature>
<dbReference type="Proteomes" id="UP001302321">
    <property type="component" value="Unassembled WGS sequence"/>
</dbReference>
<evidence type="ECO:0000256" key="4">
    <source>
        <dbReference type="ARBA" id="ARBA00022833"/>
    </source>
</evidence>
<dbReference type="InterPro" id="IPR011032">
    <property type="entry name" value="GroES-like_sf"/>
</dbReference>
<sequence>MRAVVWEGKPHSVSVRSIPIPEIKMPEDAIIRVTSAALCGSDLHTYHGYLGSSVPPWTLGHEAVGIVVHVGSATEQFKVGDRVLVPCGANEGHYVVNSSIFPDVPIYGNGNDFSDAKGCQAEYVRVPYADDSLVLIPDDFSSDLDWLFLTDIFPTAWAGLDFSGFQSGESVAVFGLGPVGLMCVYAAQLRGASQIFAVDHVRERLDKATSLGAIPIDFTSEHGSAVDQILKRRPEGVMRVVDCVGYEAVNARLRPQQNYVMQEAIKVASVNGGIGLAGLYLTMPTSKGVPKGGDIDPNYELNMSEVWLKSLTIKSGIVPIYDVLPRMVELVKMGKAKLSWVVSAQMNIEDAPQAYKLFSERLETKVVFRFPWSRGELTAALKDGQEGKQDAAQENGQNKRPSSTAGTKPIRRLPM</sequence>
<feature type="domain" description="Enoyl reductase (ER)" evidence="7">
    <location>
        <begin position="8"/>
        <end position="368"/>
    </location>
</feature>
<dbReference type="SUPFAM" id="SSF51735">
    <property type="entry name" value="NAD(P)-binding Rossmann-fold domains"/>
    <property type="match status" value="1"/>
</dbReference>
<dbReference type="GO" id="GO:0046872">
    <property type="term" value="F:metal ion binding"/>
    <property type="evidence" value="ECO:0007669"/>
    <property type="project" value="UniProtKB-KW"/>
</dbReference>
<keyword evidence="3" id="KW-0479">Metal-binding</keyword>
<reference evidence="8" key="2">
    <citation type="submission" date="2023-05" db="EMBL/GenBank/DDBJ databases">
        <authorList>
            <consortium name="Lawrence Berkeley National Laboratory"/>
            <person name="Steindorff A."/>
            <person name="Hensen N."/>
            <person name="Bonometti L."/>
            <person name="Westerberg I."/>
            <person name="Brannstrom I.O."/>
            <person name="Guillou S."/>
            <person name="Cros-Aarteil S."/>
            <person name="Calhoun S."/>
            <person name="Haridas S."/>
            <person name="Kuo A."/>
            <person name="Mondo S."/>
            <person name="Pangilinan J."/>
            <person name="Riley R."/>
            <person name="Labutti K."/>
            <person name="Andreopoulos B."/>
            <person name="Lipzen A."/>
            <person name="Chen C."/>
            <person name="Yanf M."/>
            <person name="Daum C."/>
            <person name="Ng V."/>
            <person name="Clum A."/>
            <person name="Ohm R."/>
            <person name="Martin F."/>
            <person name="Silar P."/>
            <person name="Natvig D."/>
            <person name="Lalanne C."/>
            <person name="Gautier V."/>
            <person name="Ament-Velasquez S.L."/>
            <person name="Kruys A."/>
            <person name="Hutchinson M.I."/>
            <person name="Powell A.J."/>
            <person name="Barry K."/>
            <person name="Miller A.N."/>
            <person name="Grigoriev I.V."/>
            <person name="Debuchy R."/>
            <person name="Gladieux P."/>
            <person name="Thoren M.H."/>
            <person name="Johannesson H."/>
        </authorList>
    </citation>
    <scope>NUCLEOTIDE SEQUENCE</scope>
    <source>
        <strain evidence="8">CBS 892.96</strain>
    </source>
</reference>
<dbReference type="Pfam" id="PF00107">
    <property type="entry name" value="ADH_zinc_N"/>
    <property type="match status" value="1"/>
</dbReference>